<feature type="chain" id="PRO_5002497629" description="DUF1400 domain-containing protein" evidence="4">
    <location>
        <begin position="28"/>
        <end position="552"/>
    </location>
</feature>
<dbReference type="Gene3D" id="3.40.50.1820">
    <property type="entry name" value="alpha/beta hydrolase"/>
    <property type="match status" value="1"/>
</dbReference>
<sequence length="552" mass="62231">MKKFFKAFRWFPLGILSFVLNSFSVQAAERIYIDYGSMETSVSVTALERYAKENKIEPELSPYLNLLSLEEQEQLRQLLQIQLSFNYQQLEQAFKAKMGELLFETIGEMIQVKDDQNGAEALQNAVLQAAANSEGLTPLNIIRQFPGEIQIDMVKLQELFDNFSLLKQDTLSLVKTLEGMTGIEAKQEPETDFSQLADIRQMGKYQVSRETLTLKDSNRDREFLVNLYFPTQLPGEPESTPVIVISPGLGATSETWQHLVQHLVSHGYVVATVHHPGSNFSHLQGFFEGQKSDVFDVQEFINRPLDITQVLNELENLNQSQFQGKLNLKKVGIAGQSFGAYTALALAGAKINFDQLKKDCRSPIELLNLSRLLQCQALSLPNQNYNLKDHRIAAAFLVDPVSRSVYGEASLSQVNIPIFWGAGSHDQLTPVMLEQLHSFTWLSSANKYFALIKGGQHLNLNFEALKEFESLEEEALPELVSENLPMIESYVNAMSLAFFQVYVSNQTNYQPYLRSSYAAWISQEPHTLSFLSSSNSHQLTEVLTQMIGSANK</sequence>
<dbReference type="OrthoDB" id="422423at2"/>
<gene>
    <name evidence="6" type="ORF">WN50_20290</name>
</gene>
<keyword evidence="2" id="KW-0442">Lipid degradation</keyword>
<dbReference type="GO" id="GO:0003847">
    <property type="term" value="F:1-alkyl-2-acetylglycerophosphocholine esterase activity"/>
    <property type="evidence" value="ECO:0007669"/>
    <property type="project" value="TreeGrafter"/>
</dbReference>
<dbReference type="Proteomes" id="UP000033607">
    <property type="component" value="Unassembled WGS sequence"/>
</dbReference>
<feature type="domain" description="DUF1400" evidence="5">
    <location>
        <begin position="27"/>
        <end position="152"/>
    </location>
</feature>
<evidence type="ECO:0000259" key="5">
    <source>
        <dbReference type="Pfam" id="PF07176"/>
    </source>
</evidence>
<dbReference type="GO" id="GO:0016042">
    <property type="term" value="P:lipid catabolic process"/>
    <property type="evidence" value="ECO:0007669"/>
    <property type="project" value="UniProtKB-KW"/>
</dbReference>
<dbReference type="InterPro" id="IPR029058">
    <property type="entry name" value="AB_hydrolase_fold"/>
</dbReference>
<evidence type="ECO:0000313" key="7">
    <source>
        <dbReference type="Proteomes" id="UP000033607"/>
    </source>
</evidence>
<name>A0A0F5YDN1_9CYAN</name>
<dbReference type="Pfam" id="PF03403">
    <property type="entry name" value="PAF-AH_p_II"/>
    <property type="match status" value="1"/>
</dbReference>
<proteinExistence type="predicted"/>
<dbReference type="EMBL" id="LATL02000204">
    <property type="protein sequence ID" value="KKD36345.1"/>
    <property type="molecule type" value="Genomic_DNA"/>
</dbReference>
<evidence type="ECO:0000256" key="3">
    <source>
        <dbReference type="ARBA" id="ARBA00023098"/>
    </source>
</evidence>
<keyword evidence="1" id="KW-0378">Hydrolase</keyword>
<feature type="signal peptide" evidence="4">
    <location>
        <begin position="1"/>
        <end position="27"/>
    </location>
</feature>
<evidence type="ECO:0000256" key="2">
    <source>
        <dbReference type="ARBA" id="ARBA00022963"/>
    </source>
</evidence>
<accession>A0A0F5YDN1</accession>
<dbReference type="AlphaFoldDB" id="A0A0F5YDN1"/>
<dbReference type="PANTHER" id="PTHR10272:SF13">
    <property type="entry name" value="POLY(ETHYLENE TEREPHTHALATE) HYDROLASE"/>
    <property type="match status" value="1"/>
</dbReference>
<evidence type="ECO:0000313" key="6">
    <source>
        <dbReference type="EMBL" id="KKD36345.1"/>
    </source>
</evidence>
<dbReference type="SUPFAM" id="SSF53474">
    <property type="entry name" value="alpha/beta-Hydrolases"/>
    <property type="match status" value="1"/>
</dbReference>
<organism evidence="6 7">
    <name type="scientific">Limnoraphis robusta CS-951</name>
    <dbReference type="NCBI Taxonomy" id="1637645"/>
    <lineage>
        <taxon>Bacteria</taxon>
        <taxon>Bacillati</taxon>
        <taxon>Cyanobacteriota</taxon>
        <taxon>Cyanophyceae</taxon>
        <taxon>Oscillatoriophycideae</taxon>
        <taxon>Oscillatoriales</taxon>
        <taxon>Sirenicapillariaceae</taxon>
        <taxon>Limnoraphis</taxon>
    </lineage>
</organism>
<comment type="caution">
    <text evidence="6">The sequence shown here is derived from an EMBL/GenBank/DDBJ whole genome shotgun (WGS) entry which is preliminary data.</text>
</comment>
<dbReference type="InterPro" id="IPR010802">
    <property type="entry name" value="DUF1400"/>
</dbReference>
<protein>
    <recommendedName>
        <fullName evidence="5">DUF1400 domain-containing protein</fullName>
    </recommendedName>
</protein>
<dbReference type="PANTHER" id="PTHR10272">
    <property type="entry name" value="PLATELET-ACTIVATING FACTOR ACETYLHYDROLASE"/>
    <property type="match status" value="1"/>
</dbReference>
<dbReference type="Pfam" id="PF07176">
    <property type="entry name" value="DUF1400"/>
    <property type="match status" value="1"/>
</dbReference>
<dbReference type="RefSeq" id="WP_046280402.1">
    <property type="nucleotide sequence ID" value="NZ_LATL02000204.1"/>
</dbReference>
<keyword evidence="4" id="KW-0732">Signal</keyword>
<evidence type="ECO:0000256" key="4">
    <source>
        <dbReference type="SAM" id="SignalP"/>
    </source>
</evidence>
<reference evidence="6 7" key="1">
    <citation type="submission" date="2015-06" db="EMBL/GenBank/DDBJ databases">
        <title>Draft genome assembly of filamentous brackish cyanobacterium Limnoraphis robusta strain CS-951.</title>
        <authorList>
            <person name="Willis A."/>
            <person name="Parks M."/>
            <person name="Burford M.A."/>
        </authorList>
    </citation>
    <scope>NUCLEOTIDE SEQUENCE [LARGE SCALE GENOMIC DNA]</scope>
    <source>
        <strain evidence="6 7">CS-951</strain>
    </source>
</reference>
<keyword evidence="3" id="KW-0443">Lipid metabolism</keyword>
<evidence type="ECO:0000256" key="1">
    <source>
        <dbReference type="ARBA" id="ARBA00022801"/>
    </source>
</evidence>